<evidence type="ECO:0000256" key="2">
    <source>
        <dbReference type="ARBA" id="ARBA00008472"/>
    </source>
</evidence>
<dbReference type="InterPro" id="IPR000440">
    <property type="entry name" value="NADH_UbQ/plastoQ_OxRdtase_su3"/>
</dbReference>
<protein>
    <recommendedName>
        <fullName evidence="12">NADH-quinone oxidoreductase subunit A</fullName>
        <ecNumber evidence="12">7.1.1.-</ecNumber>
    </recommendedName>
    <alternativeName>
        <fullName evidence="12">NADH dehydrogenase I subunit A</fullName>
    </alternativeName>
    <alternativeName>
        <fullName evidence="12">NDH-1 subunit A</fullName>
    </alternativeName>
    <alternativeName>
        <fullName evidence="12">NUO1</fullName>
    </alternativeName>
</protein>
<dbReference type="PANTHER" id="PTHR11058">
    <property type="entry name" value="NADH-UBIQUINONE OXIDOREDUCTASE CHAIN 3"/>
    <property type="match status" value="1"/>
</dbReference>
<keyword evidence="3 12" id="KW-0813">Transport</keyword>
<evidence type="ECO:0000256" key="13">
    <source>
        <dbReference type="RuleBase" id="RU003639"/>
    </source>
</evidence>
<evidence type="ECO:0000256" key="8">
    <source>
        <dbReference type="ARBA" id="ARBA00022989"/>
    </source>
</evidence>
<keyword evidence="10 12" id="KW-0830">Ubiquinone</keyword>
<dbReference type="PANTHER" id="PTHR11058:SF22">
    <property type="entry name" value="NADH-QUINONE OXIDOREDUCTASE SUBUNIT A"/>
    <property type="match status" value="1"/>
</dbReference>
<dbReference type="GO" id="GO:0050136">
    <property type="term" value="F:NADH dehydrogenase (quinone) (non-electrogenic) activity"/>
    <property type="evidence" value="ECO:0007669"/>
    <property type="project" value="UniProtKB-UniRule"/>
</dbReference>
<comment type="function">
    <text evidence="12">NDH-1 shuttles electrons from NADH, via FMN and iron-sulfur (Fe-S) centers, to quinones in the respiratory chain. The immediate electron acceptor for the enzyme in this species is believed to be ubiquinone. Couples the redox reaction to proton translocation (for every two electrons transferred, four hydrogen ions are translocated across the cytoplasmic membrane), and thus conserves the redox energy in a proton gradient.</text>
</comment>
<reference evidence="14 15" key="1">
    <citation type="journal article" date="2016" name="Nat. Commun.">
        <title>Thousands of microbial genomes shed light on interconnected biogeochemical processes in an aquifer system.</title>
        <authorList>
            <person name="Anantharaman K."/>
            <person name="Brown C.T."/>
            <person name="Hug L.A."/>
            <person name="Sharon I."/>
            <person name="Castelle C.J."/>
            <person name="Probst A.J."/>
            <person name="Thomas B.C."/>
            <person name="Singh A."/>
            <person name="Wilkins M.J."/>
            <person name="Karaoz U."/>
            <person name="Brodie E.L."/>
            <person name="Williams K.H."/>
            <person name="Hubbard S.S."/>
            <person name="Banfield J.F."/>
        </authorList>
    </citation>
    <scope>NUCLEOTIDE SEQUENCE [LARGE SCALE GENOMIC DNA]</scope>
</reference>
<keyword evidence="6 12" id="KW-0874">Quinone</keyword>
<evidence type="ECO:0000313" key="15">
    <source>
        <dbReference type="Proteomes" id="UP000178797"/>
    </source>
</evidence>
<evidence type="ECO:0000256" key="11">
    <source>
        <dbReference type="ARBA" id="ARBA00023136"/>
    </source>
</evidence>
<dbReference type="InterPro" id="IPR023043">
    <property type="entry name" value="NAD(P)H_OxRDtase_bac/plastid"/>
</dbReference>
<keyword evidence="5 12" id="KW-0812">Transmembrane</keyword>
<feature type="transmembrane region" description="Helical" evidence="12">
    <location>
        <begin position="64"/>
        <end position="85"/>
    </location>
</feature>
<dbReference type="GO" id="GO:0008137">
    <property type="term" value="F:NADH dehydrogenase (ubiquinone) activity"/>
    <property type="evidence" value="ECO:0007669"/>
    <property type="project" value="InterPro"/>
</dbReference>
<evidence type="ECO:0000256" key="3">
    <source>
        <dbReference type="ARBA" id="ARBA00022448"/>
    </source>
</evidence>
<dbReference type="GO" id="GO:0005886">
    <property type="term" value="C:plasma membrane"/>
    <property type="evidence" value="ECO:0007669"/>
    <property type="project" value="UniProtKB-SubCell"/>
</dbReference>
<evidence type="ECO:0000256" key="5">
    <source>
        <dbReference type="ARBA" id="ARBA00022692"/>
    </source>
</evidence>
<comment type="catalytic activity">
    <reaction evidence="12 13">
        <text>a quinone + NADH + 5 H(+)(in) = a quinol + NAD(+) + 4 H(+)(out)</text>
        <dbReference type="Rhea" id="RHEA:57888"/>
        <dbReference type="ChEBI" id="CHEBI:15378"/>
        <dbReference type="ChEBI" id="CHEBI:24646"/>
        <dbReference type="ChEBI" id="CHEBI:57540"/>
        <dbReference type="ChEBI" id="CHEBI:57945"/>
        <dbReference type="ChEBI" id="CHEBI:132124"/>
    </reaction>
</comment>
<evidence type="ECO:0000256" key="6">
    <source>
        <dbReference type="ARBA" id="ARBA00022719"/>
    </source>
</evidence>
<dbReference type="GO" id="GO:0048038">
    <property type="term" value="F:quinone binding"/>
    <property type="evidence" value="ECO:0007669"/>
    <property type="project" value="UniProtKB-KW"/>
</dbReference>
<keyword evidence="11 12" id="KW-0472">Membrane</keyword>
<proteinExistence type="inferred from homology"/>
<dbReference type="Pfam" id="PF00507">
    <property type="entry name" value="Oxidored_q4"/>
    <property type="match status" value="1"/>
</dbReference>
<evidence type="ECO:0000256" key="9">
    <source>
        <dbReference type="ARBA" id="ARBA00023027"/>
    </source>
</evidence>
<evidence type="ECO:0000256" key="10">
    <source>
        <dbReference type="ARBA" id="ARBA00023075"/>
    </source>
</evidence>
<dbReference type="Gene3D" id="1.20.58.1610">
    <property type="entry name" value="NADH:ubiquinone/plastoquinone oxidoreductase, chain 3"/>
    <property type="match status" value="1"/>
</dbReference>
<accession>A0A1F7RNA6</accession>
<evidence type="ECO:0000256" key="1">
    <source>
        <dbReference type="ARBA" id="ARBA00004141"/>
    </source>
</evidence>
<evidence type="ECO:0000256" key="7">
    <source>
        <dbReference type="ARBA" id="ARBA00022967"/>
    </source>
</evidence>
<feature type="transmembrane region" description="Helical" evidence="12">
    <location>
        <begin position="97"/>
        <end position="117"/>
    </location>
</feature>
<comment type="subunit">
    <text evidence="12">NDH-1 is composed of 14 different subunits. Subunits NuoA, H, J, K, L, M, N constitute the membrane sector of the complex.</text>
</comment>
<dbReference type="FunFam" id="1.20.58.1610:FF:000004">
    <property type="entry name" value="NADH-quinone oxidoreductase subunit A"/>
    <property type="match status" value="1"/>
</dbReference>
<dbReference type="EC" id="7.1.1.-" evidence="12"/>
<evidence type="ECO:0000256" key="12">
    <source>
        <dbReference type="HAMAP-Rule" id="MF_01394"/>
    </source>
</evidence>
<dbReference type="GO" id="GO:0030964">
    <property type="term" value="C:NADH dehydrogenase complex"/>
    <property type="evidence" value="ECO:0007669"/>
    <property type="project" value="TreeGrafter"/>
</dbReference>
<comment type="similarity">
    <text evidence="2 12 13">Belongs to the complex I subunit 3 family.</text>
</comment>
<name>A0A1F7RNA6_9BACT</name>
<sequence length="125" mass="14575">MMDQGLYSYVPIFILLLVAAGFALANLLISYLIGRRIYNKEKLSPYECGVPPVSSARLRFPIKFYLIAMLFIIFDIETVFLYPWAVVFRELKTLGSFAFTEMIVFIVILLIGFVYVWKRKALEWE</sequence>
<feature type="transmembrane region" description="Helical" evidence="12">
    <location>
        <begin position="6"/>
        <end position="33"/>
    </location>
</feature>
<keyword evidence="4 12" id="KW-1003">Cell membrane</keyword>
<dbReference type="Proteomes" id="UP000178797">
    <property type="component" value="Unassembled WGS sequence"/>
</dbReference>
<organism evidence="14 15">
    <name type="scientific">Candidatus Schekmanbacteria bacterium RBG_16_38_10</name>
    <dbReference type="NCBI Taxonomy" id="1817879"/>
    <lineage>
        <taxon>Bacteria</taxon>
        <taxon>Candidatus Schekmaniibacteriota</taxon>
    </lineage>
</organism>
<gene>
    <name evidence="12" type="primary">nuoA</name>
    <name evidence="14" type="ORF">A2W05_02100</name>
</gene>
<evidence type="ECO:0000256" key="4">
    <source>
        <dbReference type="ARBA" id="ARBA00022475"/>
    </source>
</evidence>
<keyword evidence="9 12" id="KW-0520">NAD</keyword>
<comment type="caution">
    <text evidence="14">The sequence shown here is derived from an EMBL/GenBank/DDBJ whole genome shotgun (WGS) entry which is preliminary data.</text>
</comment>
<dbReference type="HAMAP" id="MF_01394">
    <property type="entry name" value="NDH1_NuoA"/>
    <property type="match status" value="1"/>
</dbReference>
<comment type="subcellular location">
    <subcellularLocation>
        <location evidence="12 13">Cell membrane</location>
        <topology evidence="12 13">Multi-pass membrane protein</topology>
    </subcellularLocation>
    <subcellularLocation>
        <location evidence="1">Membrane</location>
        <topology evidence="1">Multi-pass membrane protein</topology>
    </subcellularLocation>
</comment>
<keyword evidence="7 12" id="KW-1278">Translocase</keyword>
<dbReference type="EMBL" id="MGDE01000243">
    <property type="protein sequence ID" value="OGL43045.1"/>
    <property type="molecule type" value="Genomic_DNA"/>
</dbReference>
<dbReference type="AlphaFoldDB" id="A0A1F7RNA6"/>
<keyword evidence="8 12" id="KW-1133">Transmembrane helix</keyword>
<evidence type="ECO:0000313" key="14">
    <source>
        <dbReference type="EMBL" id="OGL43045.1"/>
    </source>
</evidence>
<dbReference type="InterPro" id="IPR038430">
    <property type="entry name" value="NDAH_ubi_oxred_su3_sf"/>
</dbReference>